<keyword evidence="12" id="KW-0675">Receptor</keyword>
<keyword evidence="13" id="KW-1185">Reference proteome</keyword>
<dbReference type="Gene3D" id="3.55.50.30">
    <property type="match status" value="1"/>
</dbReference>
<protein>
    <submittedName>
        <fullName evidence="12">TonB-dependent receptor</fullName>
    </submittedName>
</protein>
<evidence type="ECO:0000256" key="8">
    <source>
        <dbReference type="PROSITE-ProRule" id="PRU01360"/>
    </source>
</evidence>
<dbReference type="Gene3D" id="2.60.40.1120">
    <property type="entry name" value="Carboxypeptidase-like, regulatory domain"/>
    <property type="match status" value="1"/>
</dbReference>
<dbReference type="RefSeq" id="WP_171739114.1">
    <property type="nucleotide sequence ID" value="NZ_CP053435.1"/>
</dbReference>
<dbReference type="InterPro" id="IPR012910">
    <property type="entry name" value="Plug_dom"/>
</dbReference>
<dbReference type="InterPro" id="IPR000531">
    <property type="entry name" value="Beta-barrel_TonB"/>
</dbReference>
<keyword evidence="7 8" id="KW-0998">Cell outer membrane</keyword>
<dbReference type="Proteomes" id="UP000502756">
    <property type="component" value="Chromosome"/>
</dbReference>
<evidence type="ECO:0000256" key="4">
    <source>
        <dbReference type="ARBA" id="ARBA00022692"/>
    </source>
</evidence>
<evidence type="ECO:0000256" key="3">
    <source>
        <dbReference type="ARBA" id="ARBA00022452"/>
    </source>
</evidence>
<feature type="domain" description="TonB-dependent receptor-like beta-barrel" evidence="10">
    <location>
        <begin position="589"/>
        <end position="918"/>
    </location>
</feature>
<keyword evidence="3 8" id="KW-1134">Transmembrane beta strand</keyword>
<dbReference type="InterPro" id="IPR008969">
    <property type="entry name" value="CarboxyPept-like_regulatory"/>
</dbReference>
<dbReference type="InterPro" id="IPR036942">
    <property type="entry name" value="Beta-barrel_TonB_sf"/>
</dbReference>
<dbReference type="SUPFAM" id="SSF56935">
    <property type="entry name" value="Porins"/>
    <property type="match status" value="1"/>
</dbReference>
<keyword evidence="6 8" id="KW-0472">Membrane</keyword>
<evidence type="ECO:0000256" key="9">
    <source>
        <dbReference type="RuleBase" id="RU003357"/>
    </source>
</evidence>
<evidence type="ECO:0000259" key="10">
    <source>
        <dbReference type="Pfam" id="PF00593"/>
    </source>
</evidence>
<comment type="subcellular location">
    <subcellularLocation>
        <location evidence="1 8">Cell outer membrane</location>
        <topology evidence="1 8">Multi-pass membrane protein</topology>
    </subcellularLocation>
</comment>
<comment type="similarity">
    <text evidence="8 9">Belongs to the TonB-dependent receptor family.</text>
</comment>
<dbReference type="Gene3D" id="2.170.130.10">
    <property type="entry name" value="TonB-dependent receptor, plug domain"/>
    <property type="match status" value="1"/>
</dbReference>
<accession>A0A6M5Y400</accession>
<proteinExistence type="inferred from homology"/>
<reference evidence="12 13" key="1">
    <citation type="submission" date="2020-05" db="EMBL/GenBank/DDBJ databases">
        <title>Genome sequencing of Spirosoma sp. TS118.</title>
        <authorList>
            <person name="Lee J.-H."/>
            <person name="Jeong S."/>
            <person name="Zhao L."/>
            <person name="Jung J.-H."/>
            <person name="Kim M.-K."/>
            <person name="Lim S."/>
        </authorList>
    </citation>
    <scope>NUCLEOTIDE SEQUENCE [LARGE SCALE GENOMIC DNA]</scope>
    <source>
        <strain evidence="12 13">TS118</strain>
    </source>
</reference>
<dbReference type="InterPro" id="IPR023996">
    <property type="entry name" value="TonB-dep_OMP_SusC/RagA"/>
</dbReference>
<dbReference type="FunFam" id="2.170.130.10:FF:000008">
    <property type="entry name" value="SusC/RagA family TonB-linked outer membrane protein"/>
    <property type="match status" value="1"/>
</dbReference>
<dbReference type="SUPFAM" id="SSF49464">
    <property type="entry name" value="Carboxypeptidase regulatory domain-like"/>
    <property type="match status" value="1"/>
</dbReference>
<dbReference type="Pfam" id="PF07715">
    <property type="entry name" value="Plug"/>
    <property type="match status" value="1"/>
</dbReference>
<keyword evidence="5 9" id="KW-0798">TonB box</keyword>
<dbReference type="InterPro" id="IPR037066">
    <property type="entry name" value="Plug_dom_sf"/>
</dbReference>
<evidence type="ECO:0000256" key="5">
    <source>
        <dbReference type="ARBA" id="ARBA00023077"/>
    </source>
</evidence>
<sequence>MRQYPQKACRLGLPVALLLLGFQPGWSQSVILAKNVQQTTIQTYKGSVRQLKDVLNELNSRYGVNILFERQTVEGLSVPTEALSPRATIEKNLDKVLGPLGLRYKKINNSSYLVISDRKPRKVVNADLKPLESELSGNSGLKESLAEKAPDATRALTTAVAERLITGTVKGEASEAMPGVSVVVKNTTRGTTTDANGAYRLSVPDEGGASPITLVFSFVGYLNQEVVVGNRSTVDVTLAPDQKTLNEVVVVGYGVQKKSDLTGAVGTVKAEALQERPAASLNQGLAGRITGVNVSVNSGRPGGRSNIRIRGNTSVSVANNPLYVIDGVILNASGLTNGSTPIDYINPNDIASIEVLKDASATAIYGARGANGVILVTTKRGSQTGGRITYDTDLSVGVLPRKIPLLNSKEFLMVEDIAYQNAQKYDPVGWAGGKYKDPKTKRTNPLLFDASGNPLYDTDWQDEAFQKAFTQNHQLAFAGGNAKDSYGVYLGYRNENGLVKESYLKRYAGRFVFDSQIKNWIKVGGTLSYNDQKENQIDPLGAGGIIAMRQVLEALPIIPVKYPDGRWGGNEDYPGMEGGGNPINILKERFFYVKTQTMLGNVYANLNLTKDLQLRTTLGTNVINQEIDEYAGRTLNYISRNQNGTASITNERHNSWQFENYLTYNKRFAEKHSFTGLLGLAWQHVDRFTSRAATQNFQDDYFQFNNLGAGSVPQAPSSSAVGYGLNSYFGRFNYGLKDKYLLTLTGRIDGSSKFGSANRYAFFPSAALAWRIIDEGFMKNVPTISNLKLRSSYGVTGNSEITAYQALAGMANYSVIFGGSRAIGVGVGRLANPDLRWEKTHQVDVGLELGLFQNRLSLELDLYRKLTTDMLLSAPVPYSSGYETVSKNVGSMENRGVELGINSVNVNTGGFSWNTTFNISVNRNRVIALTGGSDIFVGFTVVREKEPVGSFFGFVHQGTWSTAEESEAAKYLKRPGDVKYQDVNKDGVINDKDRVIIGKGIPDGFGTLLNSFKYRNFDLTVDLQFMYGNDVLFRSQHSAEDRQGIANSFKTVLNAWTPENQNTPIAQFRPVSAGYNTNEDTHRVQDGSFVRGRNLLLAYTFPAEVIQKLRLNRLRVYASTQNFFLKTKYQGYDPEVSTTGNAFDQGVALYDYPKPRVFMVGLNIGL</sequence>
<dbReference type="PROSITE" id="PS52016">
    <property type="entry name" value="TONB_DEPENDENT_REC_3"/>
    <property type="match status" value="1"/>
</dbReference>
<dbReference type="InterPro" id="IPR039426">
    <property type="entry name" value="TonB-dep_rcpt-like"/>
</dbReference>
<evidence type="ECO:0000256" key="2">
    <source>
        <dbReference type="ARBA" id="ARBA00022448"/>
    </source>
</evidence>
<dbReference type="Gene3D" id="2.40.170.20">
    <property type="entry name" value="TonB-dependent receptor, beta-barrel domain"/>
    <property type="match status" value="1"/>
</dbReference>
<evidence type="ECO:0000313" key="12">
    <source>
        <dbReference type="EMBL" id="QJW89277.1"/>
    </source>
</evidence>
<keyword evidence="4 8" id="KW-0812">Transmembrane</keyword>
<evidence type="ECO:0000256" key="7">
    <source>
        <dbReference type="ARBA" id="ARBA00023237"/>
    </source>
</evidence>
<organism evidence="12 13">
    <name type="scientific">Spirosoma taeanense</name>
    <dbReference type="NCBI Taxonomy" id="2735870"/>
    <lineage>
        <taxon>Bacteria</taxon>
        <taxon>Pseudomonadati</taxon>
        <taxon>Bacteroidota</taxon>
        <taxon>Cytophagia</taxon>
        <taxon>Cytophagales</taxon>
        <taxon>Cytophagaceae</taxon>
        <taxon>Spirosoma</taxon>
    </lineage>
</organism>
<name>A0A6M5Y400_9BACT</name>
<dbReference type="InterPro" id="IPR023997">
    <property type="entry name" value="TonB-dep_OMP_SusC/RagA_CS"/>
</dbReference>
<dbReference type="GO" id="GO:0009279">
    <property type="term" value="C:cell outer membrane"/>
    <property type="evidence" value="ECO:0007669"/>
    <property type="project" value="UniProtKB-SubCell"/>
</dbReference>
<dbReference type="AlphaFoldDB" id="A0A6M5Y400"/>
<evidence type="ECO:0000313" key="13">
    <source>
        <dbReference type="Proteomes" id="UP000502756"/>
    </source>
</evidence>
<evidence type="ECO:0000256" key="1">
    <source>
        <dbReference type="ARBA" id="ARBA00004571"/>
    </source>
</evidence>
<dbReference type="EMBL" id="CP053435">
    <property type="protein sequence ID" value="QJW89277.1"/>
    <property type="molecule type" value="Genomic_DNA"/>
</dbReference>
<feature type="domain" description="TonB-dependent receptor plug" evidence="11">
    <location>
        <begin position="258"/>
        <end position="373"/>
    </location>
</feature>
<dbReference type="NCBIfam" id="TIGR04056">
    <property type="entry name" value="OMP_RagA_SusC"/>
    <property type="match status" value="1"/>
</dbReference>
<dbReference type="KEGG" id="stae:HNV11_07675"/>
<dbReference type="Pfam" id="PF13715">
    <property type="entry name" value="CarbopepD_reg_2"/>
    <property type="match status" value="1"/>
</dbReference>
<gene>
    <name evidence="12" type="ORF">HNV11_07675</name>
</gene>
<evidence type="ECO:0000259" key="11">
    <source>
        <dbReference type="Pfam" id="PF07715"/>
    </source>
</evidence>
<dbReference type="Pfam" id="PF00593">
    <property type="entry name" value="TonB_dep_Rec_b-barrel"/>
    <property type="match status" value="1"/>
</dbReference>
<dbReference type="NCBIfam" id="TIGR04057">
    <property type="entry name" value="SusC_RagA_signa"/>
    <property type="match status" value="1"/>
</dbReference>
<keyword evidence="2 8" id="KW-0813">Transport</keyword>
<evidence type="ECO:0000256" key="6">
    <source>
        <dbReference type="ARBA" id="ARBA00023136"/>
    </source>
</evidence>